<dbReference type="eggNOG" id="ENOG502TCSX">
    <property type="taxonomic scope" value="Eukaryota"/>
</dbReference>
<dbReference type="HOGENOM" id="CLU_1505002_0_0_1"/>
<proteinExistence type="predicted"/>
<keyword evidence="2" id="KW-1185">Reference proteome</keyword>
<dbReference type="AlphaFoldDB" id="B4JI44"/>
<dbReference type="Proteomes" id="UP000001070">
    <property type="component" value="Unassembled WGS sequence"/>
</dbReference>
<evidence type="ECO:0000313" key="2">
    <source>
        <dbReference type="Proteomes" id="UP000001070"/>
    </source>
</evidence>
<protein>
    <submittedName>
        <fullName evidence="1">GH18562</fullName>
    </submittedName>
</protein>
<accession>B4JI44</accession>
<dbReference type="PhylomeDB" id="B4JI44"/>
<dbReference type="GO" id="GO:0031848">
    <property type="term" value="P:protection from non-homologous end joining at telomere"/>
    <property type="evidence" value="ECO:0007669"/>
    <property type="project" value="EnsemblMetazoa"/>
</dbReference>
<dbReference type="OrthoDB" id="8054762at2759"/>
<dbReference type="GO" id="GO:0043047">
    <property type="term" value="F:single-stranded telomeric DNA binding"/>
    <property type="evidence" value="ECO:0007669"/>
    <property type="project" value="EnsemblMetazoa"/>
</dbReference>
<dbReference type="GO" id="GO:0000782">
    <property type="term" value="C:telomere cap complex"/>
    <property type="evidence" value="ECO:0007669"/>
    <property type="project" value="EnsemblMetazoa"/>
</dbReference>
<sequence>MSDVDDPAESLPKYCDFFKYLLVEELVLEPDYRQIHYGKCAIIGRLCAIPDYFKLENVTVPHLPSAYKLPTGSVSLLLLNFTYDNTGVEKLTHGSYCIVRGEILLCNVKQPNSPTLTTRGLHEQLLKLEDNEEARLTFLEQVRKTYSPALSVWHTNRIDQAEELLQRRLEMRMLCRARQ</sequence>
<dbReference type="EMBL" id="CH916369">
    <property type="protein sequence ID" value="EDV92925.1"/>
    <property type="molecule type" value="Genomic_DNA"/>
</dbReference>
<dbReference type="InParanoid" id="B4JI44"/>
<dbReference type="STRING" id="7222.B4JI44"/>
<dbReference type="OMA" id="IHYGKCA"/>
<evidence type="ECO:0000313" key="1">
    <source>
        <dbReference type="EMBL" id="EDV92925.1"/>
    </source>
</evidence>
<dbReference type="FunCoup" id="B4JI44">
    <property type="interactions" value="21"/>
</dbReference>
<reference evidence="1 2" key="1">
    <citation type="journal article" date="2007" name="Nature">
        <title>Evolution of genes and genomes on the Drosophila phylogeny.</title>
        <authorList>
            <consortium name="Drosophila 12 Genomes Consortium"/>
            <person name="Clark A.G."/>
            <person name="Eisen M.B."/>
            <person name="Smith D.R."/>
            <person name="Bergman C.M."/>
            <person name="Oliver B."/>
            <person name="Markow T.A."/>
            <person name="Kaufman T.C."/>
            <person name="Kellis M."/>
            <person name="Gelbart W."/>
            <person name="Iyer V.N."/>
            <person name="Pollard D.A."/>
            <person name="Sackton T.B."/>
            <person name="Larracuente A.M."/>
            <person name="Singh N.D."/>
            <person name="Abad J.P."/>
            <person name="Abt D.N."/>
            <person name="Adryan B."/>
            <person name="Aguade M."/>
            <person name="Akashi H."/>
            <person name="Anderson W.W."/>
            <person name="Aquadro C.F."/>
            <person name="Ardell D.H."/>
            <person name="Arguello R."/>
            <person name="Artieri C.G."/>
            <person name="Barbash D.A."/>
            <person name="Barker D."/>
            <person name="Barsanti P."/>
            <person name="Batterham P."/>
            <person name="Batzoglou S."/>
            <person name="Begun D."/>
            <person name="Bhutkar A."/>
            <person name="Blanco E."/>
            <person name="Bosak S.A."/>
            <person name="Bradley R.K."/>
            <person name="Brand A.D."/>
            <person name="Brent M.R."/>
            <person name="Brooks A.N."/>
            <person name="Brown R.H."/>
            <person name="Butlin R.K."/>
            <person name="Caggese C."/>
            <person name="Calvi B.R."/>
            <person name="Bernardo de Carvalho A."/>
            <person name="Caspi A."/>
            <person name="Castrezana S."/>
            <person name="Celniker S.E."/>
            <person name="Chang J.L."/>
            <person name="Chapple C."/>
            <person name="Chatterji S."/>
            <person name="Chinwalla A."/>
            <person name="Civetta A."/>
            <person name="Clifton S.W."/>
            <person name="Comeron J.M."/>
            <person name="Costello J.C."/>
            <person name="Coyne J.A."/>
            <person name="Daub J."/>
            <person name="David R.G."/>
            <person name="Delcher A.L."/>
            <person name="Delehaunty K."/>
            <person name="Do C.B."/>
            <person name="Ebling H."/>
            <person name="Edwards K."/>
            <person name="Eickbush T."/>
            <person name="Evans J.D."/>
            <person name="Filipski A."/>
            <person name="Findeiss S."/>
            <person name="Freyhult E."/>
            <person name="Fulton L."/>
            <person name="Fulton R."/>
            <person name="Garcia A.C."/>
            <person name="Gardiner A."/>
            <person name="Garfield D.A."/>
            <person name="Garvin B.E."/>
            <person name="Gibson G."/>
            <person name="Gilbert D."/>
            <person name="Gnerre S."/>
            <person name="Godfrey J."/>
            <person name="Good R."/>
            <person name="Gotea V."/>
            <person name="Gravely B."/>
            <person name="Greenberg A.J."/>
            <person name="Griffiths-Jones S."/>
            <person name="Gross S."/>
            <person name="Guigo R."/>
            <person name="Gustafson E.A."/>
            <person name="Haerty W."/>
            <person name="Hahn M.W."/>
            <person name="Halligan D.L."/>
            <person name="Halpern A.L."/>
            <person name="Halter G.M."/>
            <person name="Han M.V."/>
            <person name="Heger A."/>
            <person name="Hillier L."/>
            <person name="Hinrichs A.S."/>
            <person name="Holmes I."/>
            <person name="Hoskins R.A."/>
            <person name="Hubisz M.J."/>
            <person name="Hultmark D."/>
            <person name="Huntley M.A."/>
            <person name="Jaffe D.B."/>
            <person name="Jagadeeshan S."/>
            <person name="Jeck W.R."/>
            <person name="Johnson J."/>
            <person name="Jones C.D."/>
            <person name="Jordan W.C."/>
            <person name="Karpen G.H."/>
            <person name="Kataoka E."/>
            <person name="Keightley P.D."/>
            <person name="Kheradpour P."/>
            <person name="Kirkness E.F."/>
            <person name="Koerich L.B."/>
            <person name="Kristiansen K."/>
            <person name="Kudrna D."/>
            <person name="Kulathinal R.J."/>
            <person name="Kumar S."/>
            <person name="Kwok R."/>
            <person name="Lander E."/>
            <person name="Langley C.H."/>
            <person name="Lapoint R."/>
            <person name="Lazzaro B.P."/>
            <person name="Lee S.J."/>
            <person name="Levesque L."/>
            <person name="Li R."/>
            <person name="Lin C.F."/>
            <person name="Lin M.F."/>
            <person name="Lindblad-Toh K."/>
            <person name="Llopart A."/>
            <person name="Long M."/>
            <person name="Low L."/>
            <person name="Lozovsky E."/>
            <person name="Lu J."/>
            <person name="Luo M."/>
            <person name="Machado C.A."/>
            <person name="Makalowski W."/>
            <person name="Marzo M."/>
            <person name="Matsuda M."/>
            <person name="Matzkin L."/>
            <person name="McAllister B."/>
            <person name="McBride C.S."/>
            <person name="McKernan B."/>
            <person name="McKernan K."/>
            <person name="Mendez-Lago M."/>
            <person name="Minx P."/>
            <person name="Mollenhauer M.U."/>
            <person name="Montooth K."/>
            <person name="Mount S.M."/>
            <person name="Mu X."/>
            <person name="Myers E."/>
            <person name="Negre B."/>
            <person name="Newfeld S."/>
            <person name="Nielsen R."/>
            <person name="Noor M.A."/>
            <person name="O'Grady P."/>
            <person name="Pachter L."/>
            <person name="Papaceit M."/>
            <person name="Parisi M.J."/>
            <person name="Parisi M."/>
            <person name="Parts L."/>
            <person name="Pedersen J.S."/>
            <person name="Pesole G."/>
            <person name="Phillippy A.M."/>
            <person name="Ponting C.P."/>
            <person name="Pop M."/>
            <person name="Porcelli D."/>
            <person name="Powell J.R."/>
            <person name="Prohaska S."/>
            <person name="Pruitt K."/>
            <person name="Puig M."/>
            <person name="Quesneville H."/>
            <person name="Ram K.R."/>
            <person name="Rand D."/>
            <person name="Rasmussen M.D."/>
            <person name="Reed L.K."/>
            <person name="Reenan R."/>
            <person name="Reily A."/>
            <person name="Remington K.A."/>
            <person name="Rieger T.T."/>
            <person name="Ritchie M.G."/>
            <person name="Robin C."/>
            <person name="Rogers Y.H."/>
            <person name="Rohde C."/>
            <person name="Rozas J."/>
            <person name="Rubenfield M.J."/>
            <person name="Ruiz A."/>
            <person name="Russo S."/>
            <person name="Salzberg S.L."/>
            <person name="Sanchez-Gracia A."/>
            <person name="Saranga D.J."/>
            <person name="Sato H."/>
            <person name="Schaeffer S.W."/>
            <person name="Schatz M.C."/>
            <person name="Schlenke T."/>
            <person name="Schwartz R."/>
            <person name="Segarra C."/>
            <person name="Singh R.S."/>
            <person name="Sirot L."/>
            <person name="Sirota M."/>
            <person name="Sisneros N.B."/>
            <person name="Smith C.D."/>
            <person name="Smith T.F."/>
            <person name="Spieth J."/>
            <person name="Stage D.E."/>
            <person name="Stark A."/>
            <person name="Stephan W."/>
            <person name="Strausberg R.L."/>
            <person name="Strempel S."/>
            <person name="Sturgill D."/>
            <person name="Sutton G."/>
            <person name="Sutton G.G."/>
            <person name="Tao W."/>
            <person name="Teichmann S."/>
            <person name="Tobari Y.N."/>
            <person name="Tomimura Y."/>
            <person name="Tsolas J.M."/>
            <person name="Valente V.L."/>
            <person name="Venter E."/>
            <person name="Venter J.C."/>
            <person name="Vicario S."/>
            <person name="Vieira F.G."/>
            <person name="Vilella A.J."/>
            <person name="Villasante A."/>
            <person name="Walenz B."/>
            <person name="Wang J."/>
            <person name="Wasserman M."/>
            <person name="Watts T."/>
            <person name="Wilson D."/>
            <person name="Wilson R.K."/>
            <person name="Wing R.A."/>
            <person name="Wolfner M.F."/>
            <person name="Wong A."/>
            <person name="Wong G.K."/>
            <person name="Wu C.I."/>
            <person name="Wu G."/>
            <person name="Yamamoto D."/>
            <person name="Yang H.P."/>
            <person name="Yang S.P."/>
            <person name="Yorke J.A."/>
            <person name="Yoshida K."/>
            <person name="Zdobnov E."/>
            <person name="Zhang P."/>
            <person name="Zhang Y."/>
            <person name="Zimin A.V."/>
            <person name="Baldwin J."/>
            <person name="Abdouelleil A."/>
            <person name="Abdulkadir J."/>
            <person name="Abebe A."/>
            <person name="Abera B."/>
            <person name="Abreu J."/>
            <person name="Acer S.C."/>
            <person name="Aftuck L."/>
            <person name="Alexander A."/>
            <person name="An P."/>
            <person name="Anderson E."/>
            <person name="Anderson S."/>
            <person name="Arachi H."/>
            <person name="Azer M."/>
            <person name="Bachantsang P."/>
            <person name="Barry A."/>
            <person name="Bayul T."/>
            <person name="Berlin A."/>
            <person name="Bessette D."/>
            <person name="Bloom T."/>
            <person name="Blye J."/>
            <person name="Boguslavskiy L."/>
            <person name="Bonnet C."/>
            <person name="Boukhgalter B."/>
            <person name="Bourzgui I."/>
            <person name="Brown A."/>
            <person name="Cahill P."/>
            <person name="Channer S."/>
            <person name="Cheshatsang Y."/>
            <person name="Chuda L."/>
            <person name="Citroen M."/>
            <person name="Collymore A."/>
            <person name="Cooke P."/>
            <person name="Costello M."/>
            <person name="D'Aco K."/>
            <person name="Daza R."/>
            <person name="De Haan G."/>
            <person name="DeGray S."/>
            <person name="DeMaso C."/>
            <person name="Dhargay N."/>
            <person name="Dooley K."/>
            <person name="Dooley E."/>
            <person name="Doricent M."/>
            <person name="Dorje P."/>
            <person name="Dorjee K."/>
            <person name="Dupes A."/>
            <person name="Elong R."/>
            <person name="Falk J."/>
            <person name="Farina A."/>
            <person name="Faro S."/>
            <person name="Ferguson D."/>
            <person name="Fisher S."/>
            <person name="Foley C.D."/>
            <person name="Franke A."/>
            <person name="Friedrich D."/>
            <person name="Gadbois L."/>
            <person name="Gearin G."/>
            <person name="Gearin C.R."/>
            <person name="Giannoukos G."/>
            <person name="Goode T."/>
            <person name="Graham J."/>
            <person name="Grandbois E."/>
            <person name="Grewal S."/>
            <person name="Gyaltsen K."/>
            <person name="Hafez N."/>
            <person name="Hagos B."/>
            <person name="Hall J."/>
            <person name="Henson C."/>
            <person name="Hollinger A."/>
            <person name="Honan T."/>
            <person name="Huard M.D."/>
            <person name="Hughes L."/>
            <person name="Hurhula B."/>
            <person name="Husby M.E."/>
            <person name="Kamat A."/>
            <person name="Kanga B."/>
            <person name="Kashin S."/>
            <person name="Khazanovich D."/>
            <person name="Kisner P."/>
            <person name="Lance K."/>
            <person name="Lara M."/>
            <person name="Lee W."/>
            <person name="Lennon N."/>
            <person name="Letendre F."/>
            <person name="LeVine R."/>
            <person name="Lipovsky A."/>
            <person name="Liu X."/>
            <person name="Liu J."/>
            <person name="Liu S."/>
            <person name="Lokyitsang T."/>
            <person name="Lokyitsang Y."/>
            <person name="Lubonja R."/>
            <person name="Lui A."/>
            <person name="MacDonald P."/>
            <person name="Magnisalis V."/>
            <person name="Maru K."/>
            <person name="Matthews C."/>
            <person name="McCusker W."/>
            <person name="McDonough S."/>
            <person name="Mehta T."/>
            <person name="Meldrim J."/>
            <person name="Meneus L."/>
            <person name="Mihai O."/>
            <person name="Mihalev A."/>
            <person name="Mihova T."/>
            <person name="Mittelman R."/>
            <person name="Mlenga V."/>
            <person name="Montmayeur A."/>
            <person name="Mulrain L."/>
            <person name="Navidi A."/>
            <person name="Naylor J."/>
            <person name="Negash T."/>
            <person name="Nguyen T."/>
            <person name="Nguyen N."/>
            <person name="Nicol R."/>
            <person name="Norbu C."/>
            <person name="Norbu N."/>
            <person name="Novod N."/>
            <person name="O'Neill B."/>
            <person name="Osman S."/>
            <person name="Markiewicz E."/>
            <person name="Oyono O.L."/>
            <person name="Patti C."/>
            <person name="Phunkhang P."/>
            <person name="Pierre F."/>
            <person name="Priest M."/>
            <person name="Raghuraman S."/>
            <person name="Rege F."/>
            <person name="Reyes R."/>
            <person name="Rise C."/>
            <person name="Rogov P."/>
            <person name="Ross K."/>
            <person name="Ryan E."/>
            <person name="Settipalli S."/>
            <person name="Shea T."/>
            <person name="Sherpa N."/>
            <person name="Shi L."/>
            <person name="Shih D."/>
            <person name="Sparrow T."/>
            <person name="Spaulding J."/>
            <person name="Stalker J."/>
            <person name="Stange-Thomann N."/>
            <person name="Stavropoulos S."/>
            <person name="Stone C."/>
            <person name="Strader C."/>
            <person name="Tesfaye S."/>
            <person name="Thomson T."/>
            <person name="Thoulutsang Y."/>
            <person name="Thoulutsang D."/>
            <person name="Topham K."/>
            <person name="Topping I."/>
            <person name="Tsamla T."/>
            <person name="Vassiliev H."/>
            <person name="Vo A."/>
            <person name="Wangchuk T."/>
            <person name="Wangdi T."/>
            <person name="Weiand M."/>
            <person name="Wilkinson J."/>
            <person name="Wilson A."/>
            <person name="Yadav S."/>
            <person name="Young G."/>
            <person name="Yu Q."/>
            <person name="Zembek L."/>
            <person name="Zhong D."/>
            <person name="Zimmer A."/>
            <person name="Zwirko Z."/>
            <person name="Jaffe D.B."/>
            <person name="Alvarez P."/>
            <person name="Brockman W."/>
            <person name="Butler J."/>
            <person name="Chin C."/>
            <person name="Gnerre S."/>
            <person name="Grabherr M."/>
            <person name="Kleber M."/>
            <person name="Mauceli E."/>
            <person name="MacCallum I."/>
        </authorList>
    </citation>
    <scope>NUCLEOTIDE SEQUENCE [LARGE SCALE GENOMIC DNA]</scope>
    <source>
        <strain evidence="2">Tucson 15287-2541.00</strain>
    </source>
</reference>
<gene>
    <name evidence="1" type="primary">Dgri\GH18562</name>
    <name evidence="1" type="ORF">Dgri_GH18562</name>
</gene>
<name>B4JI44_DROGR</name>
<dbReference type="GO" id="GO:0005705">
    <property type="term" value="C:polytene chromosome interband"/>
    <property type="evidence" value="ECO:0007669"/>
    <property type="project" value="EnsemblMetazoa"/>
</dbReference>
<organism evidence="2">
    <name type="scientific">Drosophila grimshawi</name>
    <name type="common">Hawaiian fruit fly</name>
    <name type="synonym">Idiomyia grimshawi</name>
    <dbReference type="NCBI Taxonomy" id="7222"/>
    <lineage>
        <taxon>Eukaryota</taxon>
        <taxon>Metazoa</taxon>
        <taxon>Ecdysozoa</taxon>
        <taxon>Arthropoda</taxon>
        <taxon>Hexapoda</taxon>
        <taxon>Insecta</taxon>
        <taxon>Pterygota</taxon>
        <taxon>Neoptera</taxon>
        <taxon>Endopterygota</taxon>
        <taxon>Diptera</taxon>
        <taxon>Brachycera</taxon>
        <taxon>Muscomorpha</taxon>
        <taxon>Ephydroidea</taxon>
        <taxon>Drosophilidae</taxon>
        <taxon>Drosophila</taxon>
        <taxon>Hawaiian Drosophila</taxon>
    </lineage>
</organism>